<keyword evidence="1 2" id="KW-0732">Signal</keyword>
<dbReference type="AlphaFoldDB" id="A0A1I5AQ14"/>
<organism evidence="4 5">
    <name type="scientific">Bizionia echini</name>
    <dbReference type="NCBI Taxonomy" id="649333"/>
    <lineage>
        <taxon>Bacteria</taxon>
        <taxon>Pseudomonadati</taxon>
        <taxon>Bacteroidota</taxon>
        <taxon>Flavobacteriia</taxon>
        <taxon>Flavobacteriales</taxon>
        <taxon>Flavobacteriaceae</taxon>
        <taxon>Bizionia</taxon>
    </lineage>
</organism>
<dbReference type="InterPro" id="IPR013517">
    <property type="entry name" value="FG-GAP"/>
</dbReference>
<gene>
    <name evidence="4" type="ORF">SAMN04487989_102210</name>
</gene>
<dbReference type="Gene3D" id="2.130.10.130">
    <property type="entry name" value="Integrin alpha, N-terminal"/>
    <property type="match status" value="2"/>
</dbReference>
<name>A0A1I5AQ14_9FLAO</name>
<accession>A0A1I5AQ14</accession>
<dbReference type="SUPFAM" id="SSF69318">
    <property type="entry name" value="Integrin alpha N-terminal domain"/>
    <property type="match status" value="2"/>
</dbReference>
<dbReference type="Pfam" id="PF18962">
    <property type="entry name" value="Por_Secre_tail"/>
    <property type="match status" value="1"/>
</dbReference>
<evidence type="ECO:0000259" key="3">
    <source>
        <dbReference type="Pfam" id="PF18962"/>
    </source>
</evidence>
<keyword evidence="5" id="KW-1185">Reference proteome</keyword>
<dbReference type="NCBIfam" id="TIGR04183">
    <property type="entry name" value="Por_Secre_tail"/>
    <property type="match status" value="1"/>
</dbReference>
<evidence type="ECO:0000313" key="5">
    <source>
        <dbReference type="Proteomes" id="UP000198705"/>
    </source>
</evidence>
<dbReference type="STRING" id="649333.SAMN04487989_102210"/>
<evidence type="ECO:0000256" key="2">
    <source>
        <dbReference type="SAM" id="SignalP"/>
    </source>
</evidence>
<dbReference type="OrthoDB" id="9816120at2"/>
<evidence type="ECO:0000256" key="1">
    <source>
        <dbReference type="ARBA" id="ARBA00022729"/>
    </source>
</evidence>
<dbReference type="EMBL" id="FOVN01000002">
    <property type="protein sequence ID" value="SFN64564.1"/>
    <property type="molecule type" value="Genomic_DNA"/>
</dbReference>
<sequence>MKQKLLILTGFILISWTVNSQISFVKSTIDADTSDEPYTIASGFLDDDAYLDLAVGSDVSGNVTWYKNNGDGTFATGIILTAIAPNALSYVEGLTIADINGDGDNDIIAASYLGGNLVWFENNGDETFEPAVTISSSIAGAGTVIAANIDNDVNGYLDLVVTAYDGNSVVYFLGNGDGTFGTLRYVVPLTPGSNPGTMDIADFDGDGDLDVVVGFTGNGDIKLYDNRFIPDGLDVSGNVPFVAYTNAVDTGNGFLFSVLFADINDDSNLEIVKSDNSPGANPNIAWYSNDTSDTGTTFTETTLATTIGRTASIGVADFNNDTYNDLVVANGRATDNDFIWFQSNATGGFGSEMLIDDSSSTAFDLEIQDFDNDGDLDIASISYLLDDVFIFKNDLFTLSTTEFKTNTISIYPNPTSNTLHIKTTNQDPFDIIVYNVLGKEVIKTTVLNSTLDVSSLSKGIYLLKLENTDTAFKFVKQ</sequence>
<evidence type="ECO:0000313" key="4">
    <source>
        <dbReference type="EMBL" id="SFN64564.1"/>
    </source>
</evidence>
<dbReference type="InterPro" id="IPR028994">
    <property type="entry name" value="Integrin_alpha_N"/>
</dbReference>
<feature type="chain" id="PRO_5011722438" evidence="2">
    <location>
        <begin position="21"/>
        <end position="477"/>
    </location>
</feature>
<proteinExistence type="predicted"/>
<dbReference type="Pfam" id="PF13517">
    <property type="entry name" value="FG-GAP_3"/>
    <property type="match status" value="3"/>
</dbReference>
<reference evidence="5" key="1">
    <citation type="submission" date="2016-10" db="EMBL/GenBank/DDBJ databases">
        <authorList>
            <person name="Varghese N."/>
            <person name="Submissions S."/>
        </authorList>
    </citation>
    <scope>NUCLEOTIDE SEQUENCE [LARGE SCALE GENOMIC DNA]</scope>
    <source>
        <strain evidence="5">DSM 23925</strain>
    </source>
</reference>
<feature type="signal peptide" evidence="2">
    <location>
        <begin position="1"/>
        <end position="20"/>
    </location>
</feature>
<dbReference type="RefSeq" id="WP_092206987.1">
    <property type="nucleotide sequence ID" value="NZ_FOVN01000002.1"/>
</dbReference>
<feature type="domain" description="Secretion system C-terminal sorting" evidence="3">
    <location>
        <begin position="410"/>
        <end position="471"/>
    </location>
</feature>
<dbReference type="InterPro" id="IPR026444">
    <property type="entry name" value="Secre_tail"/>
</dbReference>
<dbReference type="PANTHER" id="PTHR44103">
    <property type="entry name" value="PROPROTEIN CONVERTASE P"/>
    <property type="match status" value="1"/>
</dbReference>
<dbReference type="PANTHER" id="PTHR44103:SF1">
    <property type="entry name" value="PROPROTEIN CONVERTASE P"/>
    <property type="match status" value="1"/>
</dbReference>
<dbReference type="Proteomes" id="UP000198705">
    <property type="component" value="Unassembled WGS sequence"/>
</dbReference>
<protein>
    <submittedName>
        <fullName evidence="4">Por secretion system C-terminal sorting domain-containing protein</fullName>
    </submittedName>
</protein>